<dbReference type="Pfam" id="PF02470">
    <property type="entry name" value="MlaD"/>
    <property type="match status" value="1"/>
</dbReference>
<dbReference type="Proteomes" id="UP001359886">
    <property type="component" value="Unassembled WGS sequence"/>
</dbReference>
<sequence length="311" mass="33537">MFKGNNNLAVGLFVTLALAAVAVFSMWFAGTKGSEPTERYSILFQRDVSGLSLGGPVYFMGVQVGRVADMGIISDDTIRVRVDIDVAADTPIDTGSFASLTAQGITGVNVINIASEPGEQGPLQRTEGFDHPLIPVRQTGLSALLAQAPDTISKLNAVLDRANELLGDANRASMTNALANVETLTAALAANPDDLAQLPGEMRSLVAESRALVQEVDQTVGDIRPDLTSTLSQLDATSANLAGLTRRVDRWLAENETEIQHFIDNGLGQAPELMFDLRRTLRDLQKLLQLLQEDPSQLIHRPREEVLEVNP</sequence>
<dbReference type="PANTHER" id="PTHR36698">
    <property type="entry name" value="BLL5892 PROTEIN"/>
    <property type="match status" value="1"/>
</dbReference>
<dbReference type="AlphaFoldDB" id="A0AAW9RKA6"/>
<protein>
    <submittedName>
        <fullName evidence="2">MlaD family protein</fullName>
    </submittedName>
</protein>
<organism evidence="2 3">
    <name type="scientific">Elongatibacter sediminis</name>
    <dbReference type="NCBI Taxonomy" id="3119006"/>
    <lineage>
        <taxon>Bacteria</taxon>
        <taxon>Pseudomonadati</taxon>
        <taxon>Pseudomonadota</taxon>
        <taxon>Gammaproteobacteria</taxon>
        <taxon>Chromatiales</taxon>
        <taxon>Wenzhouxiangellaceae</taxon>
        <taxon>Elongatibacter</taxon>
    </lineage>
</organism>
<evidence type="ECO:0000313" key="2">
    <source>
        <dbReference type="EMBL" id="MEJ8569323.1"/>
    </source>
</evidence>
<feature type="domain" description="Mce/MlaD" evidence="1">
    <location>
        <begin position="41"/>
        <end position="114"/>
    </location>
</feature>
<evidence type="ECO:0000259" key="1">
    <source>
        <dbReference type="Pfam" id="PF02470"/>
    </source>
</evidence>
<keyword evidence="3" id="KW-1185">Reference proteome</keyword>
<dbReference type="PANTHER" id="PTHR36698:SF2">
    <property type="entry name" value="MCE_MLAD DOMAIN-CONTAINING PROTEIN"/>
    <property type="match status" value="1"/>
</dbReference>
<accession>A0AAW9RKA6</accession>
<evidence type="ECO:0000313" key="3">
    <source>
        <dbReference type="Proteomes" id="UP001359886"/>
    </source>
</evidence>
<gene>
    <name evidence="2" type="ORF">V3330_16985</name>
</gene>
<name>A0AAW9RKA6_9GAMM</name>
<comment type="caution">
    <text evidence="2">The sequence shown here is derived from an EMBL/GenBank/DDBJ whole genome shotgun (WGS) entry which is preliminary data.</text>
</comment>
<proteinExistence type="predicted"/>
<dbReference type="RefSeq" id="WP_354696646.1">
    <property type="nucleotide sequence ID" value="NZ_JAZHOG010000013.1"/>
</dbReference>
<reference evidence="2 3" key="1">
    <citation type="submission" date="2024-02" db="EMBL/GenBank/DDBJ databases">
        <title>A novel Wenzhouxiangellaceae bacterium, isolated from coastal sediments.</title>
        <authorList>
            <person name="Du Z.-J."/>
            <person name="Ye Y.-Q."/>
            <person name="Zhang X.-Y."/>
        </authorList>
    </citation>
    <scope>NUCLEOTIDE SEQUENCE [LARGE SCALE GENOMIC DNA]</scope>
    <source>
        <strain evidence="2 3">CH-27</strain>
    </source>
</reference>
<dbReference type="EMBL" id="JAZHOG010000013">
    <property type="protein sequence ID" value="MEJ8569323.1"/>
    <property type="molecule type" value="Genomic_DNA"/>
</dbReference>
<dbReference type="InterPro" id="IPR003399">
    <property type="entry name" value="Mce/MlaD"/>
</dbReference>